<dbReference type="Proteomes" id="UP000249396">
    <property type="component" value="Unassembled WGS sequence"/>
</dbReference>
<evidence type="ECO:0000256" key="5">
    <source>
        <dbReference type="ARBA" id="ARBA00022989"/>
    </source>
</evidence>
<dbReference type="InterPro" id="IPR051014">
    <property type="entry name" value="Cation_Transport_ATPase_IB"/>
</dbReference>
<dbReference type="SUPFAM" id="SSF56784">
    <property type="entry name" value="HAD-like"/>
    <property type="match status" value="1"/>
</dbReference>
<dbReference type="Pfam" id="PF00702">
    <property type="entry name" value="Hydrolase"/>
    <property type="match status" value="1"/>
</dbReference>
<dbReference type="InterPro" id="IPR027256">
    <property type="entry name" value="P-typ_ATPase_IB"/>
</dbReference>
<comment type="similarity">
    <text evidence="2 9">Belongs to the cation transport ATPase (P-type) (TC 3.A.3) family. Type IB subfamily.</text>
</comment>
<dbReference type="AlphaFoldDB" id="A0A2W4QQU5"/>
<comment type="subcellular location">
    <subcellularLocation>
        <location evidence="9">Cell membrane</location>
    </subcellularLocation>
    <subcellularLocation>
        <location evidence="1">Membrane</location>
    </subcellularLocation>
</comment>
<accession>A0A2W4QQU5</accession>
<dbReference type="PRINTS" id="PR00119">
    <property type="entry name" value="CATATPASE"/>
</dbReference>
<keyword evidence="6 9" id="KW-0472">Membrane</keyword>
<protein>
    <recommendedName>
        <fullName evidence="7">P-type Zn(2+) transporter</fullName>
        <ecNumber evidence="7">7.2.2.12</ecNumber>
    </recommendedName>
</protein>
<name>A0A2W4QQU5_9GAMM</name>
<dbReference type="GO" id="GO:0005886">
    <property type="term" value="C:plasma membrane"/>
    <property type="evidence" value="ECO:0007669"/>
    <property type="project" value="UniProtKB-SubCell"/>
</dbReference>
<evidence type="ECO:0000256" key="7">
    <source>
        <dbReference type="ARBA" id="ARBA00039097"/>
    </source>
</evidence>
<comment type="caution">
    <text evidence="9">Lacks conserved residue(s) required for the propagation of feature annotation.</text>
</comment>
<evidence type="ECO:0000259" key="10">
    <source>
        <dbReference type="Pfam" id="PF00122"/>
    </source>
</evidence>
<keyword evidence="9" id="KW-0547">Nucleotide-binding</keyword>
<dbReference type="Gene3D" id="2.70.150.10">
    <property type="entry name" value="Calcium-transporting ATPase, cytoplasmic transduction domain A"/>
    <property type="match status" value="1"/>
</dbReference>
<dbReference type="InterPro" id="IPR044492">
    <property type="entry name" value="P_typ_ATPase_HD_dom"/>
</dbReference>
<dbReference type="PROSITE" id="PS00154">
    <property type="entry name" value="ATPASE_E1_E2"/>
    <property type="match status" value="1"/>
</dbReference>
<evidence type="ECO:0000256" key="2">
    <source>
        <dbReference type="ARBA" id="ARBA00006024"/>
    </source>
</evidence>
<evidence type="ECO:0000256" key="8">
    <source>
        <dbReference type="ARBA" id="ARBA00047308"/>
    </source>
</evidence>
<sequence>MEISHPIDYAERFKYPGLALGLSLVIGPMELAAGSVLVGVVVARASLPTLKRTLASIQTTGRPSVDLLDTLWILFHTVTGELLAPALAICLTEAGNTLRDLTAMAGQRQMPELVPNRQYWIERNGRRRLVLLKHLAVGDHVLLGSGDLVPADGTMISGQGLLDQSALTGASGLLSRSTGDKLFATTVVIKGQLVLEIKRLGGETRASRMAEKIADKSQQDTRVSNLMEEMGNRAVIPAIATGAFLFAVTGNVHKGLAPLQLDFAQGVGIGAPIPVLTSMQVSTTNQVLVRGGHALEQLAKVDAVLFDKTGTLTERGTEIVDVHVANGSVSVQEMLYWAASASYYVLRPFSVALVQHVERQGIVLEPCDPLDYSDVGVVARVKDSEITVGSIHFFEERGIAVDAEYHRMHKGVILDRSIRYVARDGELLGTVFYTNPLRPESATAINALHGLGIECYLLTGDNSKAANAVAYKLNIKPGNTYAEASSKRKAELVNKIRSQHQSVAYIGDGTNDLPAMASSDVAISFRHASDLARESADVVLLDDSLLGLPYGITMARRAMRIVHQNIVIVTVANVAVVAGGIFLDLSPLVSVMVNNGSTLLAGLNGLRPLQDAQRQDPEIENAMNRDDKGLLGIPWRKRKRDGVGQLLTGRG</sequence>
<dbReference type="InterPro" id="IPR023299">
    <property type="entry name" value="ATPase_P-typ_cyto_dom_N"/>
</dbReference>
<dbReference type="EC" id="7.2.2.12" evidence="7"/>
<keyword evidence="9" id="KW-0479">Metal-binding</keyword>
<dbReference type="Pfam" id="PF00122">
    <property type="entry name" value="E1-E2_ATPase"/>
    <property type="match status" value="1"/>
</dbReference>
<dbReference type="InterPro" id="IPR023214">
    <property type="entry name" value="HAD_sf"/>
</dbReference>
<comment type="caution">
    <text evidence="11">The sequence shown here is derived from an EMBL/GenBank/DDBJ whole genome shotgun (WGS) entry which is preliminary data.</text>
</comment>
<dbReference type="SFLD" id="SFLDG00002">
    <property type="entry name" value="C1.7:_P-type_atpase_like"/>
    <property type="match status" value="1"/>
</dbReference>
<feature type="transmembrane region" description="Helical" evidence="9">
    <location>
        <begin position="566"/>
        <end position="583"/>
    </location>
</feature>
<feature type="domain" description="P-type ATPase A" evidence="10">
    <location>
        <begin position="121"/>
        <end position="213"/>
    </location>
</feature>
<evidence type="ECO:0000256" key="9">
    <source>
        <dbReference type="RuleBase" id="RU362081"/>
    </source>
</evidence>
<organism evidence="11 12">
    <name type="scientific">Candidatus Methylumidiphilus alinenensis</name>
    <dbReference type="NCBI Taxonomy" id="2202197"/>
    <lineage>
        <taxon>Bacteria</taxon>
        <taxon>Pseudomonadati</taxon>
        <taxon>Pseudomonadota</taxon>
        <taxon>Gammaproteobacteria</taxon>
        <taxon>Methylococcales</taxon>
        <taxon>Candidatus Methylumidiphilus</taxon>
    </lineage>
</organism>
<dbReference type="NCBIfam" id="TIGR01494">
    <property type="entry name" value="ATPase_P-type"/>
    <property type="match status" value="1"/>
</dbReference>
<evidence type="ECO:0000256" key="4">
    <source>
        <dbReference type="ARBA" id="ARBA00022967"/>
    </source>
</evidence>
<proteinExistence type="inferred from homology"/>
<evidence type="ECO:0000256" key="3">
    <source>
        <dbReference type="ARBA" id="ARBA00022692"/>
    </source>
</evidence>
<dbReference type="PANTHER" id="PTHR48085:SF5">
    <property type="entry name" value="CADMIUM_ZINC-TRANSPORTING ATPASE HMA4-RELATED"/>
    <property type="match status" value="1"/>
</dbReference>
<dbReference type="InterPro" id="IPR036412">
    <property type="entry name" value="HAD-like_sf"/>
</dbReference>
<keyword evidence="9" id="KW-1003">Cell membrane</keyword>
<gene>
    <name evidence="11" type="ORF">DM484_22525</name>
</gene>
<comment type="catalytic activity">
    <reaction evidence="8">
        <text>Zn(2+)(in) + ATP + H2O = Zn(2+)(out) + ADP + phosphate + H(+)</text>
        <dbReference type="Rhea" id="RHEA:20621"/>
        <dbReference type="ChEBI" id="CHEBI:15377"/>
        <dbReference type="ChEBI" id="CHEBI:15378"/>
        <dbReference type="ChEBI" id="CHEBI:29105"/>
        <dbReference type="ChEBI" id="CHEBI:30616"/>
        <dbReference type="ChEBI" id="CHEBI:43474"/>
        <dbReference type="ChEBI" id="CHEBI:456216"/>
        <dbReference type="EC" id="7.2.2.12"/>
    </reaction>
</comment>
<keyword evidence="9" id="KW-0067">ATP-binding</keyword>
<dbReference type="SFLD" id="SFLDS00003">
    <property type="entry name" value="Haloacid_Dehalogenase"/>
    <property type="match status" value="1"/>
</dbReference>
<dbReference type="InterPro" id="IPR008250">
    <property type="entry name" value="ATPase_P-typ_transduc_dom_A_sf"/>
</dbReference>
<dbReference type="InterPro" id="IPR059000">
    <property type="entry name" value="ATPase_P-type_domA"/>
</dbReference>
<keyword evidence="4" id="KW-1278">Translocase</keyword>
<dbReference type="SUPFAM" id="SSF81653">
    <property type="entry name" value="Calcium ATPase, transduction domain A"/>
    <property type="match status" value="1"/>
</dbReference>
<keyword evidence="3 9" id="KW-0812">Transmembrane</keyword>
<dbReference type="PANTHER" id="PTHR48085">
    <property type="entry name" value="CADMIUM/ZINC-TRANSPORTING ATPASE HMA2-RELATED"/>
    <property type="match status" value="1"/>
</dbReference>
<dbReference type="GO" id="GO:0016463">
    <property type="term" value="F:P-type zinc transporter activity"/>
    <property type="evidence" value="ECO:0007669"/>
    <property type="project" value="UniProtKB-EC"/>
</dbReference>
<dbReference type="InterPro" id="IPR018303">
    <property type="entry name" value="ATPase_P-typ_P_site"/>
</dbReference>
<dbReference type="InterPro" id="IPR001757">
    <property type="entry name" value="P_typ_ATPase"/>
</dbReference>
<evidence type="ECO:0000313" key="12">
    <source>
        <dbReference type="Proteomes" id="UP000249396"/>
    </source>
</evidence>
<evidence type="ECO:0000256" key="1">
    <source>
        <dbReference type="ARBA" id="ARBA00004370"/>
    </source>
</evidence>
<keyword evidence="5 9" id="KW-1133">Transmembrane helix</keyword>
<feature type="transmembrane region" description="Helical" evidence="9">
    <location>
        <begin position="20"/>
        <end position="43"/>
    </location>
</feature>
<dbReference type="NCBIfam" id="TIGR01525">
    <property type="entry name" value="ATPase-IB_hvy"/>
    <property type="match status" value="1"/>
</dbReference>
<dbReference type="EMBL" id="QJPH01000456">
    <property type="protein sequence ID" value="PZN73496.1"/>
    <property type="molecule type" value="Genomic_DNA"/>
</dbReference>
<dbReference type="Gene3D" id="3.40.1110.10">
    <property type="entry name" value="Calcium-transporting ATPase, cytoplasmic domain N"/>
    <property type="match status" value="1"/>
</dbReference>
<dbReference type="SFLD" id="SFLDF00027">
    <property type="entry name" value="p-type_atpase"/>
    <property type="match status" value="1"/>
</dbReference>
<dbReference type="GO" id="GO:0005524">
    <property type="term" value="F:ATP binding"/>
    <property type="evidence" value="ECO:0007669"/>
    <property type="project" value="UniProtKB-UniRule"/>
</dbReference>
<evidence type="ECO:0000256" key="6">
    <source>
        <dbReference type="ARBA" id="ARBA00023136"/>
    </source>
</evidence>
<evidence type="ECO:0000313" key="11">
    <source>
        <dbReference type="EMBL" id="PZN73496.1"/>
    </source>
</evidence>
<dbReference type="GO" id="GO:0016887">
    <property type="term" value="F:ATP hydrolysis activity"/>
    <property type="evidence" value="ECO:0007669"/>
    <property type="project" value="InterPro"/>
</dbReference>
<dbReference type="GO" id="GO:0046872">
    <property type="term" value="F:metal ion binding"/>
    <property type="evidence" value="ECO:0007669"/>
    <property type="project" value="UniProtKB-KW"/>
</dbReference>
<dbReference type="Gene3D" id="3.40.50.1000">
    <property type="entry name" value="HAD superfamily/HAD-like"/>
    <property type="match status" value="1"/>
</dbReference>
<reference evidence="11 12" key="1">
    <citation type="journal article" date="2018" name="Aquat. Microb. Ecol.">
        <title>Gammaproteobacterial methanotrophs dominate.</title>
        <authorList>
            <person name="Rissanen A.J."/>
            <person name="Saarenheimo J."/>
            <person name="Tiirola M."/>
            <person name="Peura S."/>
            <person name="Aalto S.L."/>
            <person name="Karvinen A."/>
            <person name="Nykanen H."/>
        </authorList>
    </citation>
    <scope>NUCLEOTIDE SEQUENCE [LARGE SCALE GENOMIC DNA]</scope>
    <source>
        <strain evidence="11">AMbin10</strain>
    </source>
</reference>